<dbReference type="Proteomes" id="UP000824469">
    <property type="component" value="Unassembled WGS sequence"/>
</dbReference>
<gene>
    <name evidence="3" type="ORF">KI387_020707</name>
</gene>
<evidence type="ECO:0000256" key="1">
    <source>
        <dbReference type="SAM" id="Phobius"/>
    </source>
</evidence>
<keyword evidence="1" id="KW-1133">Transmembrane helix</keyword>
<dbReference type="PROSITE" id="PS50076">
    <property type="entry name" value="DNAJ_2"/>
    <property type="match status" value="1"/>
</dbReference>
<feature type="non-terminal residue" evidence="3">
    <location>
        <position position="93"/>
    </location>
</feature>
<dbReference type="EMBL" id="JAHRHJ020000004">
    <property type="protein sequence ID" value="KAH9318938.1"/>
    <property type="molecule type" value="Genomic_DNA"/>
</dbReference>
<dbReference type="Pfam" id="PF00226">
    <property type="entry name" value="DnaJ"/>
    <property type="match status" value="1"/>
</dbReference>
<dbReference type="InterPro" id="IPR001623">
    <property type="entry name" value="DnaJ_domain"/>
</dbReference>
<dbReference type="AlphaFoldDB" id="A0AA38GBZ1"/>
<feature type="non-terminal residue" evidence="3">
    <location>
        <position position="1"/>
    </location>
</feature>
<organism evidence="3 4">
    <name type="scientific">Taxus chinensis</name>
    <name type="common">Chinese yew</name>
    <name type="synonym">Taxus wallichiana var. chinensis</name>
    <dbReference type="NCBI Taxonomy" id="29808"/>
    <lineage>
        <taxon>Eukaryota</taxon>
        <taxon>Viridiplantae</taxon>
        <taxon>Streptophyta</taxon>
        <taxon>Embryophyta</taxon>
        <taxon>Tracheophyta</taxon>
        <taxon>Spermatophyta</taxon>
        <taxon>Pinopsida</taxon>
        <taxon>Pinidae</taxon>
        <taxon>Conifers II</taxon>
        <taxon>Cupressales</taxon>
        <taxon>Taxaceae</taxon>
        <taxon>Taxus</taxon>
    </lineage>
</organism>
<dbReference type="Gene3D" id="1.10.287.110">
    <property type="entry name" value="DnaJ domain"/>
    <property type="match status" value="1"/>
</dbReference>
<dbReference type="CDD" id="cd06257">
    <property type="entry name" value="DnaJ"/>
    <property type="match status" value="1"/>
</dbReference>
<accession>A0AA38GBZ1</accession>
<keyword evidence="1" id="KW-0472">Membrane</keyword>
<feature type="domain" description="J" evidence="2">
    <location>
        <begin position="1"/>
        <end position="66"/>
    </location>
</feature>
<feature type="transmembrane region" description="Helical" evidence="1">
    <location>
        <begin position="72"/>
        <end position="92"/>
    </location>
</feature>
<evidence type="ECO:0000259" key="2">
    <source>
        <dbReference type="PROSITE" id="PS50076"/>
    </source>
</evidence>
<reference evidence="3 4" key="1">
    <citation type="journal article" date="2021" name="Nat. Plants">
        <title>The Taxus genome provides insights into paclitaxel biosynthesis.</title>
        <authorList>
            <person name="Xiong X."/>
            <person name="Gou J."/>
            <person name="Liao Q."/>
            <person name="Li Y."/>
            <person name="Zhou Q."/>
            <person name="Bi G."/>
            <person name="Li C."/>
            <person name="Du R."/>
            <person name="Wang X."/>
            <person name="Sun T."/>
            <person name="Guo L."/>
            <person name="Liang H."/>
            <person name="Lu P."/>
            <person name="Wu Y."/>
            <person name="Zhang Z."/>
            <person name="Ro D.K."/>
            <person name="Shang Y."/>
            <person name="Huang S."/>
            <person name="Yan J."/>
        </authorList>
    </citation>
    <scope>NUCLEOTIDE SEQUENCE [LARGE SCALE GENOMIC DNA]</scope>
    <source>
        <strain evidence="3">Ta-2019</strain>
    </source>
</reference>
<dbReference type="OMA" id="RRTWETH"/>
<protein>
    <recommendedName>
        <fullName evidence="2">J domain-containing protein</fullName>
    </recommendedName>
</protein>
<sequence length="93" mass="10356">LKVAYRKKVWESHPDHFPPSEKSYAESKFKLVSEAYTCLKTGAISQDTPPDCNMHDVRRGVYQKSMPINSTLVKIPFAIIVLGTIFLGGLSAT</sequence>
<evidence type="ECO:0000313" key="4">
    <source>
        <dbReference type="Proteomes" id="UP000824469"/>
    </source>
</evidence>
<evidence type="ECO:0000313" key="3">
    <source>
        <dbReference type="EMBL" id="KAH9318938.1"/>
    </source>
</evidence>
<dbReference type="SUPFAM" id="SSF46565">
    <property type="entry name" value="Chaperone J-domain"/>
    <property type="match status" value="1"/>
</dbReference>
<keyword evidence="1" id="KW-0812">Transmembrane</keyword>
<keyword evidence="4" id="KW-1185">Reference proteome</keyword>
<dbReference type="InterPro" id="IPR036869">
    <property type="entry name" value="J_dom_sf"/>
</dbReference>
<proteinExistence type="predicted"/>
<name>A0AA38GBZ1_TAXCH</name>
<comment type="caution">
    <text evidence="3">The sequence shown here is derived from an EMBL/GenBank/DDBJ whole genome shotgun (WGS) entry which is preliminary data.</text>
</comment>